<dbReference type="OrthoDB" id="10064338at2759"/>
<feature type="coiled-coil region" evidence="3">
    <location>
        <begin position="9"/>
        <end position="36"/>
    </location>
</feature>
<evidence type="ECO:0000256" key="1">
    <source>
        <dbReference type="ARBA" id="ARBA00004123"/>
    </source>
</evidence>
<dbReference type="InParanoid" id="A0A7M7KD56"/>
<proteinExistence type="predicted"/>
<feature type="domain" description="ELM2" evidence="5">
    <location>
        <begin position="832"/>
        <end position="964"/>
    </location>
</feature>
<keyword evidence="2" id="KW-0539">Nucleus</keyword>
<keyword evidence="8" id="KW-1185">Reference proteome</keyword>
<dbReference type="Pfam" id="PF00249">
    <property type="entry name" value="Myb_DNA-binding"/>
    <property type="match status" value="1"/>
</dbReference>
<dbReference type="EnsemblMetazoa" id="XM_022808254">
    <property type="protein sequence ID" value="XP_022663989"/>
    <property type="gene ID" value="LOC111251578"/>
</dbReference>
<evidence type="ECO:0000256" key="2">
    <source>
        <dbReference type="ARBA" id="ARBA00023242"/>
    </source>
</evidence>
<dbReference type="Proteomes" id="UP000594260">
    <property type="component" value="Unplaced"/>
</dbReference>
<dbReference type="Gene3D" id="1.20.58.1880">
    <property type="match status" value="1"/>
</dbReference>
<feature type="region of interest" description="Disordered" evidence="4">
    <location>
        <begin position="805"/>
        <end position="826"/>
    </location>
</feature>
<feature type="region of interest" description="Disordered" evidence="4">
    <location>
        <begin position="638"/>
        <end position="699"/>
    </location>
</feature>
<dbReference type="GeneID" id="111251578"/>
<feature type="region of interest" description="Disordered" evidence="4">
    <location>
        <begin position="1238"/>
        <end position="1289"/>
    </location>
</feature>
<dbReference type="RefSeq" id="XP_022663989.1">
    <property type="nucleotide sequence ID" value="XM_022808254.1"/>
</dbReference>
<dbReference type="SMART" id="SM00717">
    <property type="entry name" value="SANT"/>
    <property type="match status" value="2"/>
</dbReference>
<dbReference type="EnsemblMetazoa" id="XM_022808253">
    <property type="protein sequence ID" value="XP_022663988"/>
    <property type="gene ID" value="LOC111251578"/>
</dbReference>
<feature type="compositionally biased region" description="Polar residues" evidence="4">
    <location>
        <begin position="511"/>
        <end position="522"/>
    </location>
</feature>
<protein>
    <recommendedName>
        <fullName evidence="9">SANT domain-containing protein</fullName>
    </recommendedName>
</protein>
<reference evidence="7" key="1">
    <citation type="submission" date="2021-01" db="UniProtKB">
        <authorList>
            <consortium name="EnsemblMetazoa"/>
        </authorList>
    </citation>
    <scope>IDENTIFICATION</scope>
</reference>
<feature type="compositionally biased region" description="Low complexity" evidence="4">
    <location>
        <begin position="661"/>
        <end position="680"/>
    </location>
</feature>
<dbReference type="Gene3D" id="1.10.10.60">
    <property type="entry name" value="Homeodomain-like"/>
    <property type="match status" value="1"/>
</dbReference>
<evidence type="ECO:0000256" key="3">
    <source>
        <dbReference type="SAM" id="Coils"/>
    </source>
</evidence>
<sequence length="1289" mass="139332">MEQVSYAAMEVKNETQRALEWQLNELQKELRDTGNTDAPMSEAKLLAENPPSDIDGGNGRHDHDTGVNILDEALKEIAADTKPDMSDIKSVLLQTSGPIVSAVSCAEVTVPTQTLIACTPPTLPSENPGTIRVEVPKVSLPFKIESPRATIVANACDTRQIRVEIPKTALPNKVEQPLAVLTNASNSSQQIKVELPKVSLPIKVDSSLDVVSNNPDGAQINIELPKQAQVPIKIDPPHGVLTVEVPKVVSVVSTSCPSTAPTVTSVSIPQAITLNSVASSPSVQGVQAVPAVQGVQGGTYRLKTNAPLGNPVVGTPLMVTGVVIPRAPLSSNLISFVDAMGNMQLAAVASPLINPAIQIRPGMVVNPGTPLVVRPPAPQLVSPPGALGTIVPVSTLSTVQPPIFKSTVRAILPNKTTVKTIYPIKGMTTTTLNSEAKPNDAQTVATSPRAFTQAHDEPEEKLPSLVQPPPPQTIMQPSKESVYPEPKVEKPKNNPPPVVLPDTKLPVTEVTPPNQQQTNEATSLAKGPDEEDKANDVIFKIMSVSSSQGTNKAGDLAKTNLFNLLKTETNVVITAPSIHVQDILEELKKQFPDKKFVINYNSSNTASSNLKNLVTQAAVGKRAMKASMLKPQVTEKALAKRAAEDDKTAAPSAKRKRTQTFKKAAQTSKKATALSSTPKATPKRMKTEKTHEVPPVPKPAATYRSARLRGEKAPELFSGRRRKEETLAVTPQKFSKEPGTVRPVRARGRPRKDRSAATQPMKMAEQAIINSIRDVEVKLDHLPEEVALQGGSVRVGEGVDELMGGPVGEGEDSMGSSTTSGGSGGTGFGYNSEIRVGDEFQAEIPFLLEGNPPKDYSEHADIIYHPDKGLLNACRPEGSRFCQDFPLYDFVDWSHQDKKMFKRYLGTYKTKFGKYLAVLPNKRLLDVIDHYYSTHSPARDYVLPKKSKHYYLVSKSKQMIAPKGVFGILNEKRKVLPNRRFCANPNIVLYEDALPTRRPKDTAMREKTSTNSLPVASVAAAGAANASGAGGSGTNTSKTAKTDANGKPTKVVKFEDIMKPLAGGGKPNNENNKSERTDATAASSAENSDNESVPNSVDDSLDYAMRKARPPTEDFDDDVKEWISKESTAELPMIDENVETLKEKIGSLKKLFQRNKAELAQMDCEQKRIAKTVEQVTKAIGKARKITDEWTKEDRLLTIQAFKSFGKDFKAVSKLVGTKSEHAVKQFYETNSQRYGLDQPIVPSAETPAVVTPTGSSSPLKSGPDSPVRGPRPMPSILRRKISIKPLNV</sequence>
<dbReference type="PROSITE" id="PS51156">
    <property type="entry name" value="ELM2"/>
    <property type="match status" value="1"/>
</dbReference>
<dbReference type="GO" id="GO:0005634">
    <property type="term" value="C:nucleus"/>
    <property type="evidence" value="ECO:0007669"/>
    <property type="project" value="UniProtKB-SubCell"/>
</dbReference>
<feature type="region of interest" description="Disordered" evidence="4">
    <location>
        <begin position="726"/>
        <end position="761"/>
    </location>
</feature>
<evidence type="ECO:0000259" key="5">
    <source>
        <dbReference type="PROSITE" id="PS51156"/>
    </source>
</evidence>
<dbReference type="InterPro" id="IPR009057">
    <property type="entry name" value="Homeodomain-like_sf"/>
</dbReference>
<evidence type="ECO:0000256" key="4">
    <source>
        <dbReference type="SAM" id="MobiDB-lite"/>
    </source>
</evidence>
<accession>A0A7M7KD56</accession>
<dbReference type="InterPro" id="IPR001005">
    <property type="entry name" value="SANT/Myb"/>
</dbReference>
<evidence type="ECO:0000313" key="7">
    <source>
        <dbReference type="EnsemblMetazoa" id="XP_022663989"/>
    </source>
</evidence>
<feature type="compositionally biased region" description="Basic and acidic residues" evidence="4">
    <location>
        <begin position="638"/>
        <end position="648"/>
    </location>
</feature>
<feature type="compositionally biased region" description="Polar residues" evidence="4">
    <location>
        <begin position="431"/>
        <end position="450"/>
    </location>
</feature>
<dbReference type="SUPFAM" id="SSF46689">
    <property type="entry name" value="Homeodomain-like"/>
    <property type="match status" value="1"/>
</dbReference>
<feature type="compositionally biased region" description="Low complexity" evidence="4">
    <location>
        <begin position="1079"/>
        <end position="1092"/>
    </location>
</feature>
<name>A0A7M7KD56_VARDE</name>
<keyword evidence="3" id="KW-0175">Coiled coil</keyword>
<feature type="domain" description="SANT" evidence="6">
    <location>
        <begin position="1185"/>
        <end position="1236"/>
    </location>
</feature>
<dbReference type="KEGG" id="vde:111251578"/>
<evidence type="ECO:0000259" key="6">
    <source>
        <dbReference type="PROSITE" id="PS51293"/>
    </source>
</evidence>
<evidence type="ECO:0008006" key="9">
    <source>
        <dbReference type="Google" id="ProtNLM"/>
    </source>
</evidence>
<organism evidence="7 8">
    <name type="scientific">Varroa destructor</name>
    <name type="common">Honeybee mite</name>
    <dbReference type="NCBI Taxonomy" id="109461"/>
    <lineage>
        <taxon>Eukaryota</taxon>
        <taxon>Metazoa</taxon>
        <taxon>Ecdysozoa</taxon>
        <taxon>Arthropoda</taxon>
        <taxon>Chelicerata</taxon>
        <taxon>Arachnida</taxon>
        <taxon>Acari</taxon>
        <taxon>Parasitiformes</taxon>
        <taxon>Mesostigmata</taxon>
        <taxon>Gamasina</taxon>
        <taxon>Dermanyssoidea</taxon>
        <taxon>Varroidae</taxon>
        <taxon>Varroa</taxon>
    </lineage>
</organism>
<evidence type="ECO:0000313" key="8">
    <source>
        <dbReference type="Proteomes" id="UP000594260"/>
    </source>
</evidence>
<dbReference type="InterPro" id="IPR017884">
    <property type="entry name" value="SANT_dom"/>
</dbReference>
<dbReference type="InterPro" id="IPR000949">
    <property type="entry name" value="ELM2_dom"/>
</dbReference>
<feature type="region of interest" description="Disordered" evidence="4">
    <location>
        <begin position="1024"/>
        <end position="1101"/>
    </location>
</feature>
<dbReference type="RefSeq" id="XP_022663988.1">
    <property type="nucleotide sequence ID" value="XM_022808253.1"/>
</dbReference>
<feature type="region of interest" description="Disordered" evidence="4">
    <location>
        <begin position="431"/>
        <end position="530"/>
    </location>
</feature>
<dbReference type="CDD" id="cd00167">
    <property type="entry name" value="SANT"/>
    <property type="match status" value="1"/>
</dbReference>
<comment type="subcellular location">
    <subcellularLocation>
        <location evidence="1">Nucleus</location>
    </subcellularLocation>
</comment>
<dbReference type="PROSITE" id="PS51293">
    <property type="entry name" value="SANT"/>
    <property type="match status" value="1"/>
</dbReference>